<feature type="coiled-coil region" evidence="1">
    <location>
        <begin position="193"/>
        <end position="225"/>
    </location>
</feature>
<dbReference type="AlphaFoldDB" id="A0A2W7MI02"/>
<keyword evidence="2" id="KW-0812">Transmembrane</keyword>
<dbReference type="OrthoDB" id="2988875at2"/>
<keyword evidence="2" id="KW-1133">Transmembrane helix</keyword>
<feature type="transmembrane region" description="Helical" evidence="2">
    <location>
        <begin position="271"/>
        <end position="289"/>
    </location>
</feature>
<dbReference type="Proteomes" id="UP000248646">
    <property type="component" value="Unassembled WGS sequence"/>
</dbReference>
<proteinExistence type="predicted"/>
<gene>
    <name evidence="3" type="ORF">C7437_11210</name>
</gene>
<keyword evidence="1" id="KW-0175">Coiled coil</keyword>
<evidence type="ECO:0000313" key="3">
    <source>
        <dbReference type="EMBL" id="PZX02371.1"/>
    </source>
</evidence>
<accession>A0A2W7MI02</accession>
<dbReference type="RefSeq" id="WP_111440910.1">
    <property type="nucleotide sequence ID" value="NZ_QKZI01000012.1"/>
</dbReference>
<keyword evidence="4" id="KW-1185">Reference proteome</keyword>
<sequence length="516" mass="59696">MVLRTIANKVGTFEVNGNAVSYLQPLSTFNTQEMDLIQKWYREKVHSLQGYPQVVPAKDINFQSGQVCYAYDVTSYKSFNTLKTMYLEEKMPYYLSLIELAKNKEITLLWNTQNLMVDEETQTVKVLVIDHKAFDIDNDKSDLITLKELIVITLTNLEQVYGRPKRSDFFEQNEEVIQFAEMIYLHLNSLDHMKEYIEAMNREVNERKQSEHEELEKQLANKRRNPLFKYLPFLLPQTKKINRLDIDQTNRIQSQNKTASPHKQKDNNKRFLIGTVAIIIFAILLNFTLTNVNKNALSKEQPLSSTSSKKSMETLYLQGLLGQKEKLMDTLDEKEYDSLSKDQKSLLTQLWVEHGEYKKLLEQDGKAISQITEYLTNQNQLKELDRLQEIVKVENPHIIFAKGVLAKDWDVIINNRNLVELTEERKTYIVKALLQKGEVETAKGFVSDKASEDDGLMDTVLIAEKNVVELKALQEQQALLQKTIDESTDQEKVTEAEQELNVVKKEITNLAQTTGL</sequence>
<feature type="coiled-coil region" evidence="1">
    <location>
        <begin position="470"/>
        <end position="513"/>
    </location>
</feature>
<evidence type="ECO:0000256" key="1">
    <source>
        <dbReference type="SAM" id="Coils"/>
    </source>
</evidence>
<protein>
    <submittedName>
        <fullName evidence="3">Uncharacterized protein</fullName>
    </submittedName>
</protein>
<dbReference type="PROSITE" id="PS00018">
    <property type="entry name" value="EF_HAND_1"/>
    <property type="match status" value="1"/>
</dbReference>
<reference evidence="3 4" key="1">
    <citation type="submission" date="2018-06" db="EMBL/GenBank/DDBJ databases">
        <title>Genomic Encyclopedia of Type Strains, Phase IV (KMG-IV): sequencing the most valuable type-strain genomes for metagenomic binning, comparative biology and taxonomic classification.</title>
        <authorList>
            <person name="Goeker M."/>
        </authorList>
    </citation>
    <scope>NUCLEOTIDE SEQUENCE [LARGE SCALE GENOMIC DNA]</scope>
    <source>
        <strain evidence="3 4">DSM 5</strain>
    </source>
</reference>
<keyword evidence="2" id="KW-0472">Membrane</keyword>
<name>A0A2W7MI02_9BACI</name>
<comment type="caution">
    <text evidence="3">The sequence shown here is derived from an EMBL/GenBank/DDBJ whole genome shotgun (WGS) entry which is preliminary data.</text>
</comment>
<organism evidence="3 4">
    <name type="scientific">Psychrobacillus insolitus</name>
    <dbReference type="NCBI Taxonomy" id="1461"/>
    <lineage>
        <taxon>Bacteria</taxon>
        <taxon>Bacillati</taxon>
        <taxon>Bacillota</taxon>
        <taxon>Bacilli</taxon>
        <taxon>Bacillales</taxon>
        <taxon>Bacillaceae</taxon>
        <taxon>Psychrobacillus</taxon>
    </lineage>
</organism>
<dbReference type="InterPro" id="IPR018247">
    <property type="entry name" value="EF_Hand_1_Ca_BS"/>
</dbReference>
<dbReference type="EMBL" id="QKZI01000012">
    <property type="protein sequence ID" value="PZX02371.1"/>
    <property type="molecule type" value="Genomic_DNA"/>
</dbReference>
<evidence type="ECO:0000256" key="2">
    <source>
        <dbReference type="SAM" id="Phobius"/>
    </source>
</evidence>
<evidence type="ECO:0000313" key="4">
    <source>
        <dbReference type="Proteomes" id="UP000248646"/>
    </source>
</evidence>